<dbReference type="RefSeq" id="WP_003391515.1">
    <property type="nucleotide sequence ID" value="NZ_APBN01000015.1"/>
</dbReference>
<keyword evidence="9" id="KW-0482">Metalloprotease</keyword>
<dbReference type="PANTHER" id="PTHR34448">
    <property type="entry name" value="AMINOPEPTIDASE"/>
    <property type="match status" value="1"/>
</dbReference>
<keyword evidence="6" id="KW-0645">Protease</keyword>
<evidence type="ECO:0000256" key="8">
    <source>
        <dbReference type="ARBA" id="ARBA00022801"/>
    </source>
</evidence>
<dbReference type="SUPFAM" id="SSF144052">
    <property type="entry name" value="Thermophilic metalloprotease-like"/>
    <property type="match status" value="1"/>
</dbReference>
<dbReference type="InterPro" id="IPR000787">
    <property type="entry name" value="Peptidase_M29"/>
</dbReference>
<gene>
    <name evidence="10" type="ORF">I532_22200</name>
</gene>
<dbReference type="EMBL" id="APBN01000015">
    <property type="protein sequence ID" value="EMT50449.1"/>
    <property type="molecule type" value="Genomic_DNA"/>
</dbReference>
<dbReference type="GO" id="GO:0046872">
    <property type="term" value="F:metal ion binding"/>
    <property type="evidence" value="ECO:0007669"/>
    <property type="project" value="UniProtKB-KW"/>
</dbReference>
<comment type="cofactor">
    <cofactor evidence="1">
        <name>Co(2+)</name>
        <dbReference type="ChEBI" id="CHEBI:48828"/>
    </cofactor>
</comment>
<keyword evidence="11" id="KW-1185">Reference proteome</keyword>
<proteinExistence type="inferred from homology"/>
<dbReference type="GeneID" id="89501484"/>
<evidence type="ECO:0000313" key="10">
    <source>
        <dbReference type="EMBL" id="EMT50449.1"/>
    </source>
</evidence>
<comment type="similarity">
    <text evidence="4">Belongs to the peptidase M29 family.</text>
</comment>
<dbReference type="AlphaFoldDB" id="M8D2J0"/>
<accession>M8D2J0</accession>
<sequence length="410" mass="45342">MNAFDTMLDRYASLAVKVGVNVQPGQTLVITASLSSADLVRKIARKAYEAGAKDVHMEWRDDELTRMKYDLAPDEAFHEYPLWKAKGMETMAEEGAAFLSIIDSDPNLLKGVHPERLAAAKKSAGQALNKFRSYTMSDQVSWSVIAAPNPAWAAMVFPDLPEQQRIVALWQAIFRATRVDQDDPVQAWREHQENLNQRVEYLNAKQYHALHYKAPGTDLTIELPTSHIWIGGGGVNAKGVPFMANMPTEEVFTAPKKTGVSGVVRSTKPLSYNGNLIENFSLTFENGRIVDFSAETGYEVLQQLIEMDEGSHYLGEVALVPHQSPISQSNMIFFSTLFDENASNHLAIGNAYPVCIEGGTSLSPEELDRRGINTSLAHVDFMIGSDEMDIDGIAADGTREPLFRGGNWAF</sequence>
<evidence type="ECO:0000256" key="9">
    <source>
        <dbReference type="ARBA" id="ARBA00023049"/>
    </source>
</evidence>
<dbReference type="InterPro" id="IPR035097">
    <property type="entry name" value="M29_N-terminal"/>
</dbReference>
<reference evidence="10 11" key="1">
    <citation type="submission" date="2013-03" db="EMBL/GenBank/DDBJ databases">
        <title>Assembly of a new bacterial strain Brevibacillus borstelensis AK1.</title>
        <authorList>
            <person name="Rajan I."/>
            <person name="PoliReddy D."/>
            <person name="Sugumar T."/>
            <person name="Rathinam K."/>
            <person name="Alqarawi S."/>
            <person name="Khalil A.B."/>
            <person name="Sivakumar N."/>
        </authorList>
    </citation>
    <scope>NUCLEOTIDE SEQUENCE [LARGE SCALE GENOMIC DNA]</scope>
    <source>
        <strain evidence="10 11">AK1</strain>
    </source>
</reference>
<dbReference type="OrthoDB" id="9803993at2"/>
<dbReference type="InterPro" id="IPR052170">
    <property type="entry name" value="M29_Exopeptidase"/>
</dbReference>
<protein>
    <submittedName>
        <fullName evidence="10">Aminopeptidase AmpS</fullName>
    </submittedName>
</protein>
<organism evidence="10 11">
    <name type="scientific">Brevibacillus borstelensis AK1</name>
    <dbReference type="NCBI Taxonomy" id="1300222"/>
    <lineage>
        <taxon>Bacteria</taxon>
        <taxon>Bacillati</taxon>
        <taxon>Bacillota</taxon>
        <taxon>Bacilli</taxon>
        <taxon>Bacillales</taxon>
        <taxon>Paenibacillaceae</taxon>
        <taxon>Brevibacillus</taxon>
    </lineage>
</organism>
<evidence type="ECO:0000256" key="2">
    <source>
        <dbReference type="ARBA" id="ARBA00001946"/>
    </source>
</evidence>
<name>M8D2J0_9BACL</name>
<dbReference type="GO" id="GO:0006508">
    <property type="term" value="P:proteolysis"/>
    <property type="evidence" value="ECO:0007669"/>
    <property type="project" value="UniProtKB-KW"/>
</dbReference>
<evidence type="ECO:0000256" key="6">
    <source>
        <dbReference type="ARBA" id="ARBA00022670"/>
    </source>
</evidence>
<comment type="caution">
    <text evidence="10">The sequence shown here is derived from an EMBL/GenBank/DDBJ whole genome shotgun (WGS) entry which is preliminary data.</text>
</comment>
<dbReference type="STRING" id="1300222.I532_22200"/>
<keyword evidence="7" id="KW-0479">Metal-binding</keyword>
<comment type="cofactor">
    <cofactor evidence="3">
        <name>Zn(2+)</name>
        <dbReference type="ChEBI" id="CHEBI:29105"/>
    </cofactor>
</comment>
<dbReference type="PATRIC" id="fig|1300222.3.peg.4664"/>
<evidence type="ECO:0000313" key="11">
    <source>
        <dbReference type="Proteomes" id="UP000012081"/>
    </source>
</evidence>
<keyword evidence="8" id="KW-0378">Hydrolase</keyword>
<dbReference type="Gene3D" id="3.40.1830.10">
    <property type="entry name" value="Thermophilic metalloprotease (M29)"/>
    <property type="match status" value="1"/>
</dbReference>
<evidence type="ECO:0000256" key="4">
    <source>
        <dbReference type="ARBA" id="ARBA00008236"/>
    </source>
</evidence>
<evidence type="ECO:0000256" key="1">
    <source>
        <dbReference type="ARBA" id="ARBA00001941"/>
    </source>
</evidence>
<dbReference type="GO" id="GO:0008237">
    <property type="term" value="F:metallopeptidase activity"/>
    <property type="evidence" value="ECO:0007669"/>
    <property type="project" value="UniProtKB-KW"/>
</dbReference>
<comment type="cofactor">
    <cofactor evidence="2">
        <name>Mg(2+)</name>
        <dbReference type="ChEBI" id="CHEBI:18420"/>
    </cofactor>
</comment>
<evidence type="ECO:0000256" key="3">
    <source>
        <dbReference type="ARBA" id="ARBA00001947"/>
    </source>
</evidence>
<dbReference type="PRINTS" id="PR00919">
    <property type="entry name" value="THERMOPTASE"/>
</dbReference>
<dbReference type="Proteomes" id="UP000012081">
    <property type="component" value="Unassembled WGS sequence"/>
</dbReference>
<dbReference type="PANTHER" id="PTHR34448:SF3">
    <property type="entry name" value="AMINOPEPTIDASE AMPS"/>
    <property type="match status" value="1"/>
</dbReference>
<evidence type="ECO:0000256" key="5">
    <source>
        <dbReference type="ARBA" id="ARBA00022438"/>
    </source>
</evidence>
<keyword evidence="5 10" id="KW-0031">Aminopeptidase</keyword>
<evidence type="ECO:0000256" key="7">
    <source>
        <dbReference type="ARBA" id="ARBA00022723"/>
    </source>
</evidence>
<dbReference type="MEROPS" id="M29.002"/>
<dbReference type="Pfam" id="PF02073">
    <property type="entry name" value="Peptidase_M29"/>
    <property type="match status" value="1"/>
</dbReference>
<dbReference type="GO" id="GO:0004177">
    <property type="term" value="F:aminopeptidase activity"/>
    <property type="evidence" value="ECO:0007669"/>
    <property type="project" value="UniProtKB-KW"/>
</dbReference>